<evidence type="ECO:0000256" key="1">
    <source>
        <dbReference type="SAM" id="MobiDB-lite"/>
    </source>
</evidence>
<feature type="compositionally biased region" description="Basic residues" evidence="1">
    <location>
        <begin position="467"/>
        <end position="476"/>
    </location>
</feature>
<dbReference type="AlphaFoldDB" id="A0A8R1Y7X9"/>
<reference evidence="2" key="2">
    <citation type="submission" date="2022-06" db="UniProtKB">
        <authorList>
            <consortium name="EnsemblMetazoa"/>
        </authorList>
    </citation>
    <scope>IDENTIFICATION</scope>
    <source>
        <strain evidence="2">PS312</strain>
    </source>
</reference>
<dbReference type="EnsemblMetazoa" id="PPA07776.1">
    <property type="protein sequence ID" value="PPA07776.1"/>
    <property type="gene ID" value="WBGene00097330"/>
</dbReference>
<gene>
    <name evidence="2" type="primary">WBGene00097330</name>
</gene>
<feature type="compositionally biased region" description="Acidic residues" evidence="1">
    <location>
        <begin position="435"/>
        <end position="450"/>
    </location>
</feature>
<feature type="compositionally biased region" description="Basic and acidic residues" evidence="1">
    <location>
        <begin position="496"/>
        <end position="523"/>
    </location>
</feature>
<feature type="region of interest" description="Disordered" evidence="1">
    <location>
        <begin position="384"/>
        <end position="538"/>
    </location>
</feature>
<evidence type="ECO:0000313" key="3">
    <source>
        <dbReference type="Proteomes" id="UP000005239"/>
    </source>
</evidence>
<dbReference type="Proteomes" id="UP000005239">
    <property type="component" value="Unassembled WGS sequence"/>
</dbReference>
<name>A0A8R1Y7X9_PRIPA</name>
<protein>
    <submittedName>
        <fullName evidence="2">Uncharacterized protein</fullName>
    </submittedName>
</protein>
<feature type="compositionally biased region" description="Acidic residues" evidence="1">
    <location>
        <begin position="393"/>
        <end position="405"/>
    </location>
</feature>
<accession>A0A8R1Y7X9</accession>
<feature type="compositionally biased region" description="Basic and acidic residues" evidence="1">
    <location>
        <begin position="423"/>
        <end position="434"/>
    </location>
</feature>
<reference evidence="3" key="1">
    <citation type="journal article" date="2008" name="Nat. Genet.">
        <title>The Pristionchus pacificus genome provides a unique perspective on nematode lifestyle and parasitism.</title>
        <authorList>
            <person name="Dieterich C."/>
            <person name="Clifton S.W."/>
            <person name="Schuster L.N."/>
            <person name="Chinwalla A."/>
            <person name="Delehaunty K."/>
            <person name="Dinkelacker I."/>
            <person name="Fulton L."/>
            <person name="Fulton R."/>
            <person name="Godfrey J."/>
            <person name="Minx P."/>
            <person name="Mitreva M."/>
            <person name="Roeseler W."/>
            <person name="Tian H."/>
            <person name="Witte H."/>
            <person name="Yang S.P."/>
            <person name="Wilson R.K."/>
            <person name="Sommer R.J."/>
        </authorList>
    </citation>
    <scope>NUCLEOTIDE SEQUENCE [LARGE SCALE GENOMIC DNA]</scope>
    <source>
        <strain evidence="3">PS312</strain>
    </source>
</reference>
<feature type="compositionally biased region" description="Pro residues" evidence="1">
    <location>
        <begin position="524"/>
        <end position="537"/>
    </location>
</feature>
<sequence length="553" mass="59958">MSKKGWAAALESGLKMSGETGPAKELGWLMIAKYLPRCAEQEKRTLRSRVSSRFTNACQTSHSLKSALFVRAALAAYPAFRTLYAAPLDGYLDELLREAQENPSDALLERATRELWAAHATTERIERAAGELKAVVTEGGKSAEVVGLRAHRGALLLRLVADCVRHADKGSAMPSSLLDTIGAAMGRDAWRAGALRLLEAMVRAACWAVASSAKSLCQSLIRQPPSAELYDVLTAMEEELGASSHVHAHLAIVFNALKHPLPAEYADEAARLLETVIVRSGSLVDAAVLSCVCSAVCGAALRHRAQPATTLVYARIVAALLAHGHDTVPVPVHIARSLISSMGPSAERSRLQLMADAACRPRTHTMAPSLLVDEVQRVRKEAAVNRSVRRDVEEEEEESTADDDAAAAAAAAHHQEMVQMRVMEAEDGKKKNGEEEVELEDGEEEEEEEVEEKKGKTAGNIHIQSRKEKKKAAKKRRLEEKAAASASKRQKTTGGGEKEVKEKKVQSETPKKEEEKKVAEKKPLPVPKAPLPPPPPLAADLQEVIDMAVLDFD</sequence>
<evidence type="ECO:0000313" key="2">
    <source>
        <dbReference type="EnsemblMetazoa" id="PPA07776.1"/>
    </source>
</evidence>
<keyword evidence="3" id="KW-1185">Reference proteome</keyword>
<proteinExistence type="predicted"/>
<organism evidence="2 3">
    <name type="scientific">Pristionchus pacificus</name>
    <name type="common">Parasitic nematode worm</name>
    <dbReference type="NCBI Taxonomy" id="54126"/>
    <lineage>
        <taxon>Eukaryota</taxon>
        <taxon>Metazoa</taxon>
        <taxon>Ecdysozoa</taxon>
        <taxon>Nematoda</taxon>
        <taxon>Chromadorea</taxon>
        <taxon>Rhabditida</taxon>
        <taxon>Rhabditina</taxon>
        <taxon>Diplogasteromorpha</taxon>
        <taxon>Diplogasteroidea</taxon>
        <taxon>Neodiplogasteridae</taxon>
        <taxon>Pristionchus</taxon>
    </lineage>
</organism>